<keyword evidence="1" id="KW-0472">Membrane</keyword>
<accession>A0A0S2F7M9</accession>
<sequence>MFAQTFRFSDHRPQWNAFQSRVRSAFEPRKPRHRILRFVLGVIGLGLLALLVMFSVFVGAAMIAVGLAYKLWKRRGKPMAHRDTHGHDIVEGEFRVVDAARIDHRSPTSSTH</sequence>
<dbReference type="EMBL" id="CP011129">
    <property type="protein sequence ID" value="ALN79538.1"/>
    <property type="molecule type" value="Genomic_DNA"/>
</dbReference>
<evidence type="ECO:0000313" key="3">
    <source>
        <dbReference type="Proteomes" id="UP000060787"/>
    </source>
</evidence>
<dbReference type="PATRIC" id="fig|84531.8.peg.1413"/>
<dbReference type="STRING" id="84531.LA76x_1381"/>
<gene>
    <name evidence="2" type="ORF">LA76x_1381</name>
</gene>
<evidence type="ECO:0000313" key="2">
    <source>
        <dbReference type="EMBL" id="ALN79538.1"/>
    </source>
</evidence>
<name>A0A0S2F7M9_LYSAN</name>
<dbReference type="Proteomes" id="UP000060787">
    <property type="component" value="Chromosome"/>
</dbReference>
<proteinExistence type="predicted"/>
<feature type="transmembrane region" description="Helical" evidence="1">
    <location>
        <begin position="38"/>
        <end position="69"/>
    </location>
</feature>
<keyword evidence="1" id="KW-1133">Transmembrane helix</keyword>
<dbReference type="KEGG" id="lab:LA76x_1381"/>
<dbReference type="AlphaFoldDB" id="A0A0S2F7M9"/>
<keyword evidence="1" id="KW-0812">Transmembrane</keyword>
<protein>
    <submittedName>
        <fullName evidence="2">Putative membrane domain protein</fullName>
    </submittedName>
</protein>
<evidence type="ECO:0000256" key="1">
    <source>
        <dbReference type="SAM" id="Phobius"/>
    </source>
</evidence>
<keyword evidence="3" id="KW-1185">Reference proteome</keyword>
<dbReference type="eggNOG" id="ENOG5031DZ0">
    <property type="taxonomic scope" value="Bacteria"/>
</dbReference>
<organism evidence="2 3">
    <name type="scientific">Lysobacter antibioticus</name>
    <dbReference type="NCBI Taxonomy" id="84531"/>
    <lineage>
        <taxon>Bacteria</taxon>
        <taxon>Pseudomonadati</taxon>
        <taxon>Pseudomonadota</taxon>
        <taxon>Gammaproteobacteria</taxon>
        <taxon>Lysobacterales</taxon>
        <taxon>Lysobacteraceae</taxon>
        <taxon>Lysobacter</taxon>
    </lineage>
</organism>
<dbReference type="RefSeq" id="WP_057917118.1">
    <property type="nucleotide sequence ID" value="NZ_CP011129.1"/>
</dbReference>
<reference evidence="2 3" key="1">
    <citation type="journal article" date="2015" name="BMC Genomics">
        <title>Comparative genomics and metabolic profiling of the genus Lysobacter.</title>
        <authorList>
            <person name="de Bruijn I."/>
            <person name="Cheng X."/>
            <person name="de Jager V."/>
            <person name="Exposito R.G."/>
            <person name="Watrous J."/>
            <person name="Patel N."/>
            <person name="Postma J."/>
            <person name="Dorrestein P.C."/>
            <person name="Kobayashi D."/>
            <person name="Raaijmakers J.M."/>
        </authorList>
    </citation>
    <scope>NUCLEOTIDE SEQUENCE [LARGE SCALE GENOMIC DNA]</scope>
    <source>
        <strain evidence="2 3">76</strain>
    </source>
</reference>